<dbReference type="SUPFAM" id="SSF56821">
    <property type="entry name" value="Prismane protein-like"/>
    <property type="match status" value="1"/>
</dbReference>
<dbReference type="GO" id="GO:0043885">
    <property type="term" value="F:anaerobic carbon-monoxide dehydrogenase activity"/>
    <property type="evidence" value="ECO:0007669"/>
    <property type="project" value="UniProtKB-UniRule"/>
</dbReference>
<feature type="binding site" evidence="10">
    <location>
        <position position="524"/>
    </location>
    <ligand>
        <name>[Ni-4Fe-4S] cluster</name>
        <dbReference type="ChEBI" id="CHEBI:47739"/>
    </ligand>
</feature>
<dbReference type="EC" id="1.2.7.4" evidence="9"/>
<dbReference type="InterPro" id="IPR010047">
    <property type="entry name" value="CODH"/>
</dbReference>
<feature type="binding site" evidence="10">
    <location>
        <position position="296"/>
    </location>
    <ligand>
        <name>[Ni-4Fe-4S] cluster</name>
        <dbReference type="ChEBI" id="CHEBI:47739"/>
    </ligand>
</feature>
<evidence type="ECO:0000256" key="3">
    <source>
        <dbReference type="ARBA" id="ARBA00022596"/>
    </source>
</evidence>
<organism evidence="11 12">
    <name type="scientific">Clostridium pasteurianum BC1</name>
    <dbReference type="NCBI Taxonomy" id="86416"/>
    <lineage>
        <taxon>Bacteria</taxon>
        <taxon>Bacillati</taxon>
        <taxon>Bacillota</taxon>
        <taxon>Clostridia</taxon>
        <taxon>Eubacteriales</taxon>
        <taxon>Clostridiaceae</taxon>
        <taxon>Clostridium</taxon>
    </lineage>
</organism>
<dbReference type="PANTHER" id="PTHR30109">
    <property type="entry name" value="HYDROXYLAMINE REDUCTASE"/>
    <property type="match status" value="1"/>
</dbReference>
<feature type="binding site" evidence="10">
    <location>
        <position position="47"/>
    </location>
    <ligand>
        <name>[4Fe-4S] cluster</name>
        <dbReference type="ChEBI" id="CHEBI:49883"/>
        <label>1</label>
        <note>ligand shared between dimeric partners</note>
    </ligand>
</feature>
<proteinExistence type="predicted"/>
<gene>
    <name evidence="11" type="ORF">Clopa_2128</name>
</gene>
<feature type="binding site" evidence="10">
    <location>
        <position position="39"/>
    </location>
    <ligand>
        <name>[4Fe-4S] cluster</name>
        <dbReference type="ChEBI" id="CHEBI:49883"/>
        <label>1</label>
        <note>ligand shared between dimeric partners</note>
    </ligand>
</feature>
<keyword evidence="5 9" id="KW-0560">Oxidoreductase</keyword>
<evidence type="ECO:0000313" key="11">
    <source>
        <dbReference type="EMBL" id="AGK97007.1"/>
    </source>
</evidence>
<feature type="binding site" evidence="10">
    <location>
        <position position="452"/>
    </location>
    <ligand>
        <name>[Ni-4Fe-4S] cluster</name>
        <dbReference type="ChEBI" id="CHEBI:47739"/>
    </ligand>
</feature>
<name>R4K1Q9_CLOPA</name>
<comment type="catalytic activity">
    <reaction evidence="8 9">
        <text>CO + 2 oxidized [2Fe-2S]-[ferredoxin] + H2O = 2 reduced [2Fe-2S]-[ferredoxin] + CO2 + 2 H(+)</text>
        <dbReference type="Rhea" id="RHEA:21040"/>
        <dbReference type="Rhea" id="RHEA-COMP:10000"/>
        <dbReference type="Rhea" id="RHEA-COMP:10001"/>
        <dbReference type="ChEBI" id="CHEBI:15377"/>
        <dbReference type="ChEBI" id="CHEBI:15378"/>
        <dbReference type="ChEBI" id="CHEBI:16526"/>
        <dbReference type="ChEBI" id="CHEBI:17245"/>
        <dbReference type="ChEBI" id="CHEBI:33737"/>
        <dbReference type="ChEBI" id="CHEBI:33738"/>
        <dbReference type="EC" id="1.2.7.4"/>
    </reaction>
</comment>
<dbReference type="OrthoDB" id="5478720at2"/>
<feature type="binding site" evidence="10">
    <location>
        <position position="71"/>
    </location>
    <ligand>
        <name>[4Fe-4S] cluster</name>
        <dbReference type="ChEBI" id="CHEBI:49883"/>
        <label>2</label>
    </ligand>
</feature>
<evidence type="ECO:0000256" key="10">
    <source>
        <dbReference type="PIRSR" id="PIRSR005023-1"/>
    </source>
</evidence>
<dbReference type="GO" id="GO:0016151">
    <property type="term" value="F:nickel cation binding"/>
    <property type="evidence" value="ECO:0007669"/>
    <property type="project" value="InterPro"/>
</dbReference>
<keyword evidence="12" id="KW-1185">Reference proteome</keyword>
<dbReference type="InterPro" id="IPR016099">
    <property type="entry name" value="Prismane-like_a/b-sand"/>
</dbReference>
<feature type="binding site" evidence="10">
    <location>
        <position position="48"/>
    </location>
    <ligand>
        <name>[4Fe-4S] cluster</name>
        <dbReference type="ChEBI" id="CHEBI:49883"/>
        <label>2</label>
    </ligand>
</feature>
<evidence type="ECO:0000256" key="1">
    <source>
        <dbReference type="ARBA" id="ARBA00001966"/>
    </source>
</evidence>
<evidence type="ECO:0000313" key="12">
    <source>
        <dbReference type="Proteomes" id="UP000013523"/>
    </source>
</evidence>
<feature type="binding site" evidence="10">
    <location>
        <position position="482"/>
    </location>
    <ligand>
        <name>[Ni-4Fe-4S] cluster</name>
        <dbReference type="ChEBI" id="CHEBI:47739"/>
    </ligand>
</feature>
<feature type="binding site" evidence="10">
    <location>
        <position position="51"/>
    </location>
    <ligand>
        <name>[4Fe-4S] cluster</name>
        <dbReference type="ChEBI" id="CHEBI:49883"/>
        <label>2</label>
    </ligand>
</feature>
<dbReference type="STRING" id="86416.Clopa_2128"/>
<keyword evidence="4 9" id="KW-0479">Metal-binding</keyword>
<dbReference type="Pfam" id="PF03063">
    <property type="entry name" value="Prismane"/>
    <property type="match status" value="1"/>
</dbReference>
<keyword evidence="3 10" id="KW-0533">Nickel</keyword>
<accession>R4K1Q9</accession>
<protein>
    <recommendedName>
        <fullName evidence="9">Carbon monoxide dehydrogenase</fullName>
        <ecNumber evidence="9">1.2.7.4</ecNumber>
    </recommendedName>
</protein>
<dbReference type="RefSeq" id="WP_015615315.1">
    <property type="nucleotide sequence ID" value="NC_021182.1"/>
</dbReference>
<dbReference type="InterPro" id="IPR004137">
    <property type="entry name" value="HCP/CODH"/>
</dbReference>
<reference evidence="11 12" key="1">
    <citation type="submission" date="2012-01" db="EMBL/GenBank/DDBJ databases">
        <title>Complete sequence of chromosome of Clostridium pasteurianum BC1.</title>
        <authorList>
            <consortium name="US DOE Joint Genome Institute"/>
            <person name="Lucas S."/>
            <person name="Han J."/>
            <person name="Lapidus A."/>
            <person name="Cheng J.-F."/>
            <person name="Goodwin L."/>
            <person name="Pitluck S."/>
            <person name="Peters L."/>
            <person name="Mikhailova N."/>
            <person name="Teshima H."/>
            <person name="Detter J.C."/>
            <person name="Han C."/>
            <person name="Tapia R."/>
            <person name="Land M."/>
            <person name="Hauser L."/>
            <person name="Kyrpides N."/>
            <person name="Ivanova N."/>
            <person name="Pagani I."/>
            <person name="Dunn J."/>
            <person name="Taghavi S."/>
            <person name="Francis A."/>
            <person name="van der Lelie D."/>
            <person name="Woyke T."/>
        </authorList>
    </citation>
    <scope>NUCLEOTIDE SEQUENCE [LARGE SCALE GENOMIC DNA]</scope>
    <source>
        <strain evidence="11 12">BC1</strain>
    </source>
</reference>
<feature type="binding site" evidence="10">
    <location>
        <position position="56"/>
    </location>
    <ligand>
        <name>[4Fe-4S] cluster</name>
        <dbReference type="ChEBI" id="CHEBI:49883"/>
        <label>2</label>
    </ligand>
</feature>
<dbReference type="eggNOG" id="COG1151">
    <property type="taxonomic scope" value="Bacteria"/>
</dbReference>
<dbReference type="HOGENOM" id="CLU_030631_0_0_9"/>
<dbReference type="Gene3D" id="3.40.50.2030">
    <property type="match status" value="2"/>
</dbReference>
<keyword evidence="6 9" id="KW-0408">Iron</keyword>
<dbReference type="PANTHER" id="PTHR30109:SF4">
    <property type="entry name" value="CARBON MONOXIDE DEHYDROGENASE"/>
    <property type="match status" value="1"/>
</dbReference>
<keyword evidence="7 9" id="KW-0411">Iron-sulfur</keyword>
<evidence type="ECO:0000256" key="4">
    <source>
        <dbReference type="ARBA" id="ARBA00022723"/>
    </source>
</evidence>
<dbReference type="PATRIC" id="fig|86416.3.peg.2102"/>
<dbReference type="GO" id="GO:0050418">
    <property type="term" value="F:hydroxylamine reductase activity"/>
    <property type="evidence" value="ECO:0007669"/>
    <property type="project" value="TreeGrafter"/>
</dbReference>
<feature type="binding site" evidence="10">
    <location>
        <position position="334"/>
    </location>
    <ligand>
        <name>[Ni-4Fe-4S] cluster</name>
        <dbReference type="ChEBI" id="CHEBI:47739"/>
    </ligand>
</feature>
<comment type="cofactor">
    <cofactor evidence="1">
        <name>[4Fe-4S] cluster</name>
        <dbReference type="ChEBI" id="CHEBI:49883"/>
    </cofactor>
</comment>
<dbReference type="InterPro" id="IPR016101">
    <property type="entry name" value="CO_DH_a-bundle"/>
</dbReference>
<dbReference type="Gene3D" id="1.20.1270.30">
    <property type="match status" value="1"/>
</dbReference>
<dbReference type="AlphaFoldDB" id="R4K1Q9"/>
<evidence type="ECO:0000256" key="9">
    <source>
        <dbReference type="PIRNR" id="PIRNR005023"/>
    </source>
</evidence>
<sequence>MSEEKKISIDPSTLTMIKKAKDESIETAWDRKAILKTSCGFGTAGVCCRNCGLGPCRVSPVPGKGVQKGVCGATADVIVSRNFARMIAAGTASHSDHGRSIALDLYNSSVDGDIKVKDKTKLMKVAERFGIQTEDRDIYDIAHDVAKAGLEDYGRAFGEVNLPPTVPEKRKQVWKELNMIPRSIDREVVAVMHSTHIGCMADAEGMIKMAMRCSLGDGWLGSYMATEFSDIMFGTPQERFTQANLGVLEDNEVNIVLHGHEPTLSEMIIQASELPEMMELAKSVGADGINLCGMCCTANEAAMRHGVKLAGNFMQQELAVITGAVEAVIVDVQCILPSLAELSKNYHTKFITTSSKARIKGATHIEMGEENKLETAKNILKEAILNFKNRDKNKVMIPEFKSEAEVGYSVEEIINKLDKLVDEKTAEKQTVKPLVDVIVSGILKGAVAIVGCNNINTVQDEGHIEIIKGLIEKDIIVVVTGCSAQAAAKYGLLKKDAAEKYAGPGLQKVCELLDIPPVLHMGSCVDISRILELIGTIANYLNLDISDLPVAGAAPEWMAEKALAIGTYVVSSGIDTWLGIVPPVTGSPEVVDILTNKIEDWVGAKFYVEPDPHKTVEQIVNRLNEKRSKIRI</sequence>
<dbReference type="Proteomes" id="UP000013523">
    <property type="component" value="Chromosome"/>
</dbReference>
<keyword evidence="2 9" id="KW-0004">4Fe-4S</keyword>
<dbReference type="InterPro" id="IPR011254">
    <property type="entry name" value="Prismane-like_sf"/>
</dbReference>
<evidence type="ECO:0000256" key="8">
    <source>
        <dbReference type="ARBA" id="ARBA00048733"/>
    </source>
</evidence>
<dbReference type="GO" id="GO:0004601">
    <property type="term" value="F:peroxidase activity"/>
    <property type="evidence" value="ECO:0007669"/>
    <property type="project" value="TreeGrafter"/>
</dbReference>
<evidence type="ECO:0000256" key="5">
    <source>
        <dbReference type="ARBA" id="ARBA00023002"/>
    </source>
</evidence>
<dbReference type="EMBL" id="CP003261">
    <property type="protein sequence ID" value="AGK97007.1"/>
    <property type="molecule type" value="Genomic_DNA"/>
</dbReference>
<dbReference type="GO" id="GO:0042542">
    <property type="term" value="P:response to hydrogen peroxide"/>
    <property type="evidence" value="ECO:0007669"/>
    <property type="project" value="TreeGrafter"/>
</dbReference>
<feature type="binding site" evidence="10">
    <location>
        <position position="260"/>
    </location>
    <ligand>
        <name>[Ni-4Fe-4S] cluster</name>
        <dbReference type="ChEBI" id="CHEBI:47739"/>
    </ligand>
</feature>
<dbReference type="KEGG" id="cpas:Clopa_2128"/>
<dbReference type="PIRSF" id="PIRSF005023">
    <property type="entry name" value="CODH"/>
    <property type="match status" value="1"/>
</dbReference>
<evidence type="ECO:0000256" key="2">
    <source>
        <dbReference type="ARBA" id="ARBA00022485"/>
    </source>
</evidence>
<dbReference type="GO" id="GO:0051539">
    <property type="term" value="F:4 iron, 4 sulfur cluster binding"/>
    <property type="evidence" value="ECO:0007669"/>
    <property type="project" value="UniProtKB-UniRule"/>
</dbReference>
<dbReference type="GO" id="GO:0006091">
    <property type="term" value="P:generation of precursor metabolites and energy"/>
    <property type="evidence" value="ECO:0007669"/>
    <property type="project" value="InterPro"/>
</dbReference>
<evidence type="ECO:0000256" key="6">
    <source>
        <dbReference type="ARBA" id="ARBA00023004"/>
    </source>
</evidence>
<evidence type="ECO:0000256" key="7">
    <source>
        <dbReference type="ARBA" id="ARBA00023014"/>
    </source>
</evidence>
<dbReference type="NCBIfam" id="TIGR01702">
    <property type="entry name" value="CO_DH_cata"/>
    <property type="match status" value="1"/>
</dbReference>